<protein>
    <recommendedName>
        <fullName evidence="2">SCP domain-containing protein</fullName>
    </recommendedName>
</protein>
<accession>A0A9D3SGI3</accession>
<dbReference type="PANTHER" id="PTHR10334">
    <property type="entry name" value="CYSTEINE-RICH SECRETORY PROTEIN-RELATED"/>
    <property type="match status" value="1"/>
</dbReference>
<evidence type="ECO:0000256" key="1">
    <source>
        <dbReference type="SAM" id="SignalP"/>
    </source>
</evidence>
<dbReference type="Gene3D" id="3.40.33.10">
    <property type="entry name" value="CAP"/>
    <property type="match status" value="1"/>
</dbReference>
<dbReference type="PROSITE" id="PS01010">
    <property type="entry name" value="CRISP_2"/>
    <property type="match status" value="1"/>
</dbReference>
<name>A0A9D3SGI3_9TELE</name>
<organism evidence="3 4">
    <name type="scientific">Hemibagrus wyckioides</name>
    <dbReference type="NCBI Taxonomy" id="337641"/>
    <lineage>
        <taxon>Eukaryota</taxon>
        <taxon>Metazoa</taxon>
        <taxon>Chordata</taxon>
        <taxon>Craniata</taxon>
        <taxon>Vertebrata</taxon>
        <taxon>Euteleostomi</taxon>
        <taxon>Actinopterygii</taxon>
        <taxon>Neopterygii</taxon>
        <taxon>Teleostei</taxon>
        <taxon>Ostariophysi</taxon>
        <taxon>Siluriformes</taxon>
        <taxon>Bagridae</taxon>
        <taxon>Hemibagrus</taxon>
    </lineage>
</organism>
<proteinExistence type="predicted"/>
<dbReference type="OrthoDB" id="337038at2759"/>
<dbReference type="SUPFAM" id="SSF55797">
    <property type="entry name" value="PR-1-like"/>
    <property type="match status" value="1"/>
</dbReference>
<reference evidence="3 4" key="1">
    <citation type="submission" date="2021-06" db="EMBL/GenBank/DDBJ databases">
        <title>Chromosome-level genome assembly of the red-tail catfish (Hemibagrus wyckioides).</title>
        <authorList>
            <person name="Shao F."/>
        </authorList>
    </citation>
    <scope>NUCLEOTIDE SEQUENCE [LARGE SCALE GENOMIC DNA]</scope>
    <source>
        <strain evidence="3">EC202008001</strain>
        <tissue evidence="3">Blood</tissue>
    </source>
</reference>
<dbReference type="InterPro" id="IPR001283">
    <property type="entry name" value="CRISP-related"/>
</dbReference>
<keyword evidence="4" id="KW-1185">Reference proteome</keyword>
<comment type="caution">
    <text evidence="3">The sequence shown here is derived from an EMBL/GenBank/DDBJ whole genome shotgun (WGS) entry which is preliminary data.</text>
</comment>
<dbReference type="InterPro" id="IPR018244">
    <property type="entry name" value="Allrgn_V5/Tpx1_CS"/>
</dbReference>
<evidence type="ECO:0000313" key="3">
    <source>
        <dbReference type="EMBL" id="KAG7323422.1"/>
    </source>
</evidence>
<feature type="domain" description="SCP" evidence="2">
    <location>
        <begin position="26"/>
        <end position="167"/>
    </location>
</feature>
<feature type="chain" id="PRO_5039183446" description="SCP domain-containing protein" evidence="1">
    <location>
        <begin position="22"/>
        <end position="274"/>
    </location>
</feature>
<feature type="signal peptide" evidence="1">
    <location>
        <begin position="1"/>
        <end position="21"/>
    </location>
</feature>
<evidence type="ECO:0000259" key="2">
    <source>
        <dbReference type="SMART" id="SM00198"/>
    </source>
</evidence>
<dbReference type="InterPro" id="IPR014044">
    <property type="entry name" value="CAP_dom"/>
</dbReference>
<dbReference type="Pfam" id="PF00188">
    <property type="entry name" value="CAP"/>
    <property type="match status" value="1"/>
</dbReference>
<evidence type="ECO:0000313" key="4">
    <source>
        <dbReference type="Proteomes" id="UP000824219"/>
    </source>
</evidence>
<dbReference type="GO" id="GO:0005576">
    <property type="term" value="C:extracellular region"/>
    <property type="evidence" value="ECO:0007669"/>
    <property type="project" value="InterPro"/>
</dbReference>
<dbReference type="InterPro" id="IPR035940">
    <property type="entry name" value="CAP_sf"/>
</dbReference>
<dbReference type="PRINTS" id="PR00837">
    <property type="entry name" value="V5TPXLIKE"/>
</dbReference>
<dbReference type="SMART" id="SM00198">
    <property type="entry name" value="SCP"/>
    <property type="match status" value="1"/>
</dbReference>
<dbReference type="Proteomes" id="UP000824219">
    <property type="component" value="Linkage Group LG15"/>
</dbReference>
<dbReference type="PROSITE" id="PS01009">
    <property type="entry name" value="CRISP_1"/>
    <property type="match status" value="1"/>
</dbReference>
<dbReference type="AlphaFoldDB" id="A0A9D3SGI3"/>
<gene>
    <name evidence="3" type="ORF">KOW79_013124</name>
</gene>
<sequence>MIWKTVLHYARFGLILTLVSSQLTEKQKEEILNLHNIYRSVVKPEAADMLHMMWDNGLALVAEDYAAQCIWEHNQAVMNELGENLYITTGTLSLNKSMAKWFDEQKNYDYASNTCETGMCGHYTQVVWAKSSGVGCATHLCRTVEYTDYKNATILVCNYYPPGNVVGKHPYESGVPCSKCPETAIECIGNTCAHIEISVTEETGLDTQQTEKPWTQPHHLETNVSSSYELEFLKAKSESWLREMERWKDEEIKRCPRHIKKRPNVSTVAESTQP</sequence>
<keyword evidence="1" id="KW-0732">Signal</keyword>
<dbReference type="EMBL" id="JAHKSW010000015">
    <property type="protein sequence ID" value="KAG7323422.1"/>
    <property type="molecule type" value="Genomic_DNA"/>
</dbReference>